<organism evidence="1 2">
    <name type="scientific">Haematobacter genomosp. 1</name>
    <dbReference type="NCBI Taxonomy" id="366618"/>
    <lineage>
        <taxon>Bacteria</taxon>
        <taxon>Pseudomonadati</taxon>
        <taxon>Pseudomonadota</taxon>
        <taxon>Alphaproteobacteria</taxon>
        <taxon>Rhodobacterales</taxon>
        <taxon>Paracoccaceae</taxon>
        <taxon>Haematobacter</taxon>
    </lineage>
</organism>
<dbReference type="AlphaFoldDB" id="A0A212AG83"/>
<dbReference type="EMBL" id="NIPW01000004">
    <property type="protein sequence ID" value="OWJ80423.1"/>
    <property type="molecule type" value="Genomic_DNA"/>
</dbReference>
<protein>
    <recommendedName>
        <fullName evidence="3">Helix-turn-helix domain-containing protein</fullName>
    </recommendedName>
</protein>
<proteinExistence type="predicted"/>
<evidence type="ECO:0008006" key="3">
    <source>
        <dbReference type="Google" id="ProtNLM"/>
    </source>
</evidence>
<dbReference type="RefSeq" id="WP_088213740.1">
    <property type="nucleotide sequence ID" value="NZ_NIPW01000004.1"/>
</dbReference>
<keyword evidence="2" id="KW-1185">Reference proteome</keyword>
<sequence>MGEPSMMIAVDAGELAALREEMAAMRRAIEGSRITPPPNWLTIAEYADQIGRTRKTVRNWIRDGKIETRREGAITMVRAGQ</sequence>
<evidence type="ECO:0000313" key="1">
    <source>
        <dbReference type="EMBL" id="OWJ80423.1"/>
    </source>
</evidence>
<reference evidence="1 2" key="1">
    <citation type="submission" date="2016-12" db="EMBL/GenBank/DDBJ databases">
        <title>Comparison of Traditional DNA-DNA Hybridization with In Silico Genomic Analysis.</title>
        <authorList>
            <person name="Nicholson A.C."/>
            <person name="Humrighouse B.W."/>
            <person name="Graziano J."/>
            <person name="Lasker B."/>
            <person name="Whitney A.M."/>
            <person name="Mcquiston J.R."/>
        </authorList>
    </citation>
    <scope>NUCLEOTIDE SEQUENCE [LARGE SCALE GENOMIC DNA]</scope>
    <source>
        <strain evidence="1 2">H2240</strain>
    </source>
</reference>
<dbReference type="OrthoDB" id="7875567at2"/>
<gene>
    <name evidence="1" type="ORF">CDV49_01105</name>
</gene>
<comment type="caution">
    <text evidence="1">The sequence shown here is derived from an EMBL/GenBank/DDBJ whole genome shotgun (WGS) entry which is preliminary data.</text>
</comment>
<name>A0A212AG83_9RHOB</name>
<dbReference type="Proteomes" id="UP000196878">
    <property type="component" value="Unassembled WGS sequence"/>
</dbReference>
<accession>A0A212AG83</accession>
<evidence type="ECO:0000313" key="2">
    <source>
        <dbReference type="Proteomes" id="UP000196878"/>
    </source>
</evidence>